<accession>A0A4Z1PB35</accession>
<dbReference type="AlphaFoldDB" id="A0A4Z1PB35"/>
<gene>
    <name evidence="1" type="ORF">E6O75_ATG11040</name>
</gene>
<name>A0A4Z1PB35_9PEZI</name>
<evidence type="ECO:0000313" key="1">
    <source>
        <dbReference type="EMBL" id="TID22246.1"/>
    </source>
</evidence>
<evidence type="ECO:0000313" key="2">
    <source>
        <dbReference type="Proteomes" id="UP000298493"/>
    </source>
</evidence>
<keyword evidence="2" id="KW-1185">Reference proteome</keyword>
<organism evidence="1 2">
    <name type="scientific">Venturia nashicola</name>
    <dbReference type="NCBI Taxonomy" id="86259"/>
    <lineage>
        <taxon>Eukaryota</taxon>
        <taxon>Fungi</taxon>
        <taxon>Dikarya</taxon>
        <taxon>Ascomycota</taxon>
        <taxon>Pezizomycotina</taxon>
        <taxon>Dothideomycetes</taxon>
        <taxon>Pleosporomycetidae</taxon>
        <taxon>Venturiales</taxon>
        <taxon>Venturiaceae</taxon>
        <taxon>Venturia</taxon>
    </lineage>
</organism>
<dbReference type="EMBL" id="SNSC02000008">
    <property type="protein sequence ID" value="TID22246.1"/>
    <property type="molecule type" value="Genomic_DNA"/>
</dbReference>
<sequence length="107" mass="11776">MQCQDMVMATWKSQLVTLADLYGCAISDEGIYLVKRARQGSSVGGSCAGSRLRRWSVKLLLVLQADKNEPPGLWAPECMEGQHLAQRYAALLQRSKSVPPTNPENKA</sequence>
<dbReference type="Proteomes" id="UP000298493">
    <property type="component" value="Unassembled WGS sequence"/>
</dbReference>
<proteinExistence type="predicted"/>
<comment type="caution">
    <text evidence="1">The sequence shown here is derived from an EMBL/GenBank/DDBJ whole genome shotgun (WGS) entry which is preliminary data.</text>
</comment>
<reference evidence="1 2" key="1">
    <citation type="submission" date="2019-04" db="EMBL/GenBank/DDBJ databases">
        <title>High contiguity whole genome sequence and gene annotation resource for two Venturia nashicola isolates.</title>
        <authorList>
            <person name="Prokchorchik M."/>
            <person name="Won K."/>
            <person name="Lee Y."/>
            <person name="Choi E.D."/>
            <person name="Segonzac C."/>
            <person name="Sohn K.H."/>
        </authorList>
    </citation>
    <scope>NUCLEOTIDE SEQUENCE [LARGE SCALE GENOMIC DNA]</scope>
    <source>
        <strain evidence="1 2">PRI2</strain>
    </source>
</reference>
<protein>
    <submittedName>
        <fullName evidence="1">Uncharacterized protein</fullName>
    </submittedName>
</protein>